<dbReference type="OrthoDB" id="571052at2"/>
<evidence type="ECO:0000259" key="2">
    <source>
        <dbReference type="PROSITE" id="PS50933"/>
    </source>
</evidence>
<dbReference type="PANTHER" id="PTHR46526:SF1">
    <property type="entry name" value="CHORDIN"/>
    <property type="match status" value="1"/>
</dbReference>
<dbReference type="PATRIC" id="fig|413882.6.peg.638"/>
<dbReference type="Pfam" id="PF07452">
    <property type="entry name" value="CHRD"/>
    <property type="match status" value="3"/>
</dbReference>
<feature type="chain" id="PRO_5002551900" description="CHRD domain-containing protein" evidence="1">
    <location>
        <begin position="20"/>
        <end position="385"/>
    </location>
</feature>
<dbReference type="PROSITE" id="PS50933">
    <property type="entry name" value="CHRD"/>
    <property type="match status" value="1"/>
</dbReference>
<dbReference type="RefSeq" id="WP_047193432.1">
    <property type="nucleotide sequence ID" value="NZ_CP011371.1"/>
</dbReference>
<dbReference type="KEGG" id="pbh:AAW51_0602"/>
<accession>A0A0G3BH61</accession>
<dbReference type="GO" id="GO:0036122">
    <property type="term" value="F:BMP binding"/>
    <property type="evidence" value="ECO:0007669"/>
    <property type="project" value="TreeGrafter"/>
</dbReference>
<reference evidence="3 4" key="1">
    <citation type="submission" date="2015-05" db="EMBL/GenBank/DDBJ databases">
        <authorList>
            <person name="Tang B."/>
            <person name="Yu Y."/>
        </authorList>
    </citation>
    <scope>NUCLEOTIDE SEQUENCE [LARGE SCALE GENOMIC DNA]</scope>
    <source>
        <strain evidence="3 4">DSM 7029</strain>
    </source>
</reference>
<evidence type="ECO:0000313" key="4">
    <source>
        <dbReference type="Proteomes" id="UP000035352"/>
    </source>
</evidence>
<dbReference type="PROSITE" id="PS51257">
    <property type="entry name" value="PROKAR_LIPOPROTEIN"/>
    <property type="match status" value="1"/>
</dbReference>
<feature type="domain" description="CHRD" evidence="2">
    <location>
        <begin position="149"/>
        <end position="269"/>
    </location>
</feature>
<name>A0A0G3BH61_9BURK</name>
<dbReference type="STRING" id="413882.AAW51_0602"/>
<sequence>MKPLYVFAVLATTVLVACGGGGGGDDDGGSPATPAIETISVSLTGDQEAPTPVLTAANASGTVKINRTARTLSATVTIDGLTPTVAHIHAGEAGQAGAIVFPMTLEGSVATLVETPLTAEQLASLDAGKLYVNVHSAAHPAGELRGQIGREVFTAELSGAQETRPVQTKARAAGLLVLNPSDGSLSGEVEVQDVVATAAHVHGAPFGSDGPIVIPMHDHGGHGHFTVPDNTKLSTEQIKALRAGEMYFNVHSAAHPGGEIRGQIGRRILLAAANGAQEVPANASTATGTGFVVYDAVTRKMSGKLALQGLNATVAHIHAAAAGSNGPVVQELAAPAAGSNDWLIPASAPALTVERARALLNGEFYYNAHSAAFPAGEIRGQLAQP</sequence>
<dbReference type="Proteomes" id="UP000035352">
    <property type="component" value="Chromosome"/>
</dbReference>
<dbReference type="SMART" id="SM00754">
    <property type="entry name" value="CHRD"/>
    <property type="match status" value="3"/>
</dbReference>
<dbReference type="InterPro" id="IPR052278">
    <property type="entry name" value="Chordin-like_regulators"/>
</dbReference>
<keyword evidence="1" id="KW-0732">Signal</keyword>
<gene>
    <name evidence="3" type="ORF">AAW51_0602</name>
</gene>
<dbReference type="AlphaFoldDB" id="A0A0G3BH61"/>
<dbReference type="InterPro" id="IPR010895">
    <property type="entry name" value="CHRD"/>
</dbReference>
<evidence type="ECO:0000256" key="1">
    <source>
        <dbReference type="SAM" id="SignalP"/>
    </source>
</evidence>
<protein>
    <recommendedName>
        <fullName evidence="2">CHRD domain-containing protein</fullName>
    </recommendedName>
</protein>
<proteinExistence type="predicted"/>
<evidence type="ECO:0000313" key="3">
    <source>
        <dbReference type="EMBL" id="AKJ27293.1"/>
    </source>
</evidence>
<dbReference type="EMBL" id="CP011371">
    <property type="protein sequence ID" value="AKJ27293.1"/>
    <property type="molecule type" value="Genomic_DNA"/>
</dbReference>
<dbReference type="GO" id="GO:0005615">
    <property type="term" value="C:extracellular space"/>
    <property type="evidence" value="ECO:0007669"/>
    <property type="project" value="TreeGrafter"/>
</dbReference>
<keyword evidence="4" id="KW-1185">Reference proteome</keyword>
<organism evidence="3 4">
    <name type="scientific">Caldimonas brevitalea</name>
    <dbReference type="NCBI Taxonomy" id="413882"/>
    <lineage>
        <taxon>Bacteria</taxon>
        <taxon>Pseudomonadati</taxon>
        <taxon>Pseudomonadota</taxon>
        <taxon>Betaproteobacteria</taxon>
        <taxon>Burkholderiales</taxon>
        <taxon>Sphaerotilaceae</taxon>
        <taxon>Caldimonas</taxon>
    </lineage>
</organism>
<dbReference type="PANTHER" id="PTHR46526">
    <property type="entry name" value="CHORDIN"/>
    <property type="match status" value="1"/>
</dbReference>
<feature type="signal peptide" evidence="1">
    <location>
        <begin position="1"/>
        <end position="19"/>
    </location>
</feature>